<dbReference type="InterPro" id="IPR029058">
    <property type="entry name" value="AB_hydrolase_fold"/>
</dbReference>
<feature type="domain" description="Serine aminopeptidase S33" evidence="1">
    <location>
        <begin position="84"/>
        <end position="302"/>
    </location>
</feature>
<comment type="caution">
    <text evidence="2">The sequence shown here is derived from an EMBL/GenBank/DDBJ whole genome shotgun (WGS) entry which is preliminary data.</text>
</comment>
<dbReference type="SUPFAM" id="SSF53474">
    <property type="entry name" value="alpha/beta-Hydrolases"/>
    <property type="match status" value="1"/>
</dbReference>
<dbReference type="InterPro" id="IPR051044">
    <property type="entry name" value="MAG_DAG_Lipase"/>
</dbReference>
<dbReference type="Proteomes" id="UP000028123">
    <property type="component" value="Unassembled WGS sequence"/>
</dbReference>
<evidence type="ECO:0000313" key="2">
    <source>
        <dbReference type="EMBL" id="KEQ25686.1"/>
    </source>
</evidence>
<dbReference type="EMBL" id="JNVM01000010">
    <property type="protein sequence ID" value="KEQ25686.1"/>
    <property type="molecule type" value="Genomic_DNA"/>
</dbReference>
<dbReference type="Gene3D" id="3.40.50.1820">
    <property type="entry name" value="alpha/beta hydrolase"/>
    <property type="match status" value="1"/>
</dbReference>
<organism evidence="2 3">
    <name type="scientific">Paenibacillus tyrfis</name>
    <dbReference type="NCBI Taxonomy" id="1501230"/>
    <lineage>
        <taxon>Bacteria</taxon>
        <taxon>Bacillati</taxon>
        <taxon>Bacillota</taxon>
        <taxon>Bacilli</taxon>
        <taxon>Bacillales</taxon>
        <taxon>Paenibacillaceae</taxon>
        <taxon>Paenibacillus</taxon>
    </lineage>
</organism>
<sequence length="340" mass="36379">MKTIKRLLLIVLGILMIVFTSIVTYAATPLSSCRFSDNVVSDVSSEGVGPADAGTGNRLATDHVQYVESNDHIRLAYRSYVPANPKAIVIFYHGSGANSGAGYQPIGEQLSQNYGIATYLPDIRGHGLSAGDRGDAPSVEQVYDDITSMISAAHRQFPSVPVFLGGHSAGAGLVVNYINSPHHEFVNGYLFVAPDFGPKSYTMNEGNGNFATVCVKAFVAHELTGGLLKGHAAGVRYNYSEEQMNSGIGLVQYNSVNMALALNPTRPSQEVAGIDRPFGLWVGAEDEIMNPQKVVAFAGLATQVSHESFTEIVPGEKHLTILNNAAKLIGPWILQAVSRQ</sequence>
<dbReference type="PANTHER" id="PTHR11614">
    <property type="entry name" value="PHOSPHOLIPASE-RELATED"/>
    <property type="match status" value="1"/>
</dbReference>
<evidence type="ECO:0000259" key="1">
    <source>
        <dbReference type="Pfam" id="PF12146"/>
    </source>
</evidence>
<reference evidence="2 3" key="1">
    <citation type="submission" date="2014-06" db="EMBL/GenBank/DDBJ databases">
        <title>Draft genome sequence of Paenibacillus sp. MSt1.</title>
        <authorList>
            <person name="Aw Y.K."/>
            <person name="Ong K.S."/>
            <person name="Gan H.M."/>
            <person name="Lee S.M."/>
        </authorList>
    </citation>
    <scope>NUCLEOTIDE SEQUENCE [LARGE SCALE GENOMIC DNA]</scope>
    <source>
        <strain evidence="2 3">MSt1</strain>
    </source>
</reference>
<name>A0A081P4R3_9BACL</name>
<dbReference type="OrthoDB" id="9806902at2"/>
<dbReference type="eggNOG" id="COG2267">
    <property type="taxonomic scope" value="Bacteria"/>
</dbReference>
<dbReference type="Pfam" id="PF12146">
    <property type="entry name" value="Hydrolase_4"/>
    <property type="match status" value="1"/>
</dbReference>
<evidence type="ECO:0000313" key="3">
    <source>
        <dbReference type="Proteomes" id="UP000028123"/>
    </source>
</evidence>
<proteinExistence type="predicted"/>
<dbReference type="RefSeq" id="WP_036682192.1">
    <property type="nucleotide sequence ID" value="NZ_JNVM01000010.1"/>
</dbReference>
<dbReference type="InterPro" id="IPR022742">
    <property type="entry name" value="Hydrolase_4"/>
</dbReference>
<accession>A0A081P4R3</accession>
<dbReference type="AlphaFoldDB" id="A0A081P4R3"/>
<keyword evidence="3" id="KW-1185">Reference proteome</keyword>
<protein>
    <recommendedName>
        <fullName evidence="1">Serine aminopeptidase S33 domain-containing protein</fullName>
    </recommendedName>
</protein>
<gene>
    <name evidence="2" type="ORF">ET33_02935</name>
</gene>